<evidence type="ECO:0000313" key="1">
    <source>
        <dbReference type="EMBL" id="KAF0725220.1"/>
    </source>
</evidence>
<dbReference type="GO" id="GO:0003964">
    <property type="term" value="F:RNA-directed DNA polymerase activity"/>
    <property type="evidence" value="ECO:0007669"/>
    <property type="project" value="UniProtKB-KW"/>
</dbReference>
<dbReference type="OrthoDB" id="6769052at2759"/>
<dbReference type="Proteomes" id="UP000478052">
    <property type="component" value="Unassembled WGS sequence"/>
</dbReference>
<sequence length="400" mass="45048">MSIFKSITWFTIITSSYTNVFIAYDCSGPKLNITSFNSLQVDYCEQPPLPSSRQVPRIKLLQRAEIRTIFYRSCLISVDYLITRCSAFDDSQVVEGGFFSEILILGAARCAELHQKQAYLFPTGGMVAGLKINQTITATHTLIGTLDREGNCQGASYSSDRGTWKNVVVQCNYKIYLGEGIANSQTKDNILIMPTGTRLKLSELYGLDTFKGEVIWSNDQILQSCDRSDFDVLYDGPASIIIADKKNPSSHETHTYMVESENIVFALKKIKKTFACEIPVIQTEHPQLYILIDSSFVNQFQTKQILPYNTDLMAYVNTKFVYIENFLRTTMTSLYADLLNKQCELERKMIIQKLSLASHSLSEFAYAMGEGPGYTAMNAGEIIYLLKCKAVNVEINTLKT</sequence>
<dbReference type="AlphaFoldDB" id="A0A6G0WD34"/>
<keyword evidence="1" id="KW-0695">RNA-directed DNA polymerase</keyword>
<proteinExistence type="predicted"/>
<gene>
    <name evidence="1" type="ORF">FWK35_00034269</name>
</gene>
<organism evidence="1 2">
    <name type="scientific">Aphis craccivora</name>
    <name type="common">Cowpea aphid</name>
    <dbReference type="NCBI Taxonomy" id="307492"/>
    <lineage>
        <taxon>Eukaryota</taxon>
        <taxon>Metazoa</taxon>
        <taxon>Ecdysozoa</taxon>
        <taxon>Arthropoda</taxon>
        <taxon>Hexapoda</taxon>
        <taxon>Insecta</taxon>
        <taxon>Pterygota</taxon>
        <taxon>Neoptera</taxon>
        <taxon>Paraneoptera</taxon>
        <taxon>Hemiptera</taxon>
        <taxon>Sternorrhyncha</taxon>
        <taxon>Aphidomorpha</taxon>
        <taxon>Aphidoidea</taxon>
        <taxon>Aphididae</taxon>
        <taxon>Aphidini</taxon>
        <taxon>Aphis</taxon>
        <taxon>Aphis</taxon>
    </lineage>
</organism>
<evidence type="ECO:0000313" key="2">
    <source>
        <dbReference type="Proteomes" id="UP000478052"/>
    </source>
</evidence>
<keyword evidence="2" id="KW-1185">Reference proteome</keyword>
<accession>A0A6G0WD34</accession>
<name>A0A6G0WD34_APHCR</name>
<dbReference type="EMBL" id="VUJU01008831">
    <property type="protein sequence ID" value="KAF0725220.1"/>
    <property type="molecule type" value="Genomic_DNA"/>
</dbReference>
<protein>
    <submittedName>
        <fullName evidence="1">Reverse transcriptase domain-containing protein</fullName>
    </submittedName>
</protein>
<keyword evidence="1" id="KW-0808">Transferase</keyword>
<reference evidence="1 2" key="1">
    <citation type="submission" date="2019-08" db="EMBL/GenBank/DDBJ databases">
        <title>Whole genome of Aphis craccivora.</title>
        <authorList>
            <person name="Voronova N.V."/>
            <person name="Shulinski R.S."/>
            <person name="Bandarenka Y.V."/>
            <person name="Zhorov D.G."/>
            <person name="Warner D."/>
        </authorList>
    </citation>
    <scope>NUCLEOTIDE SEQUENCE [LARGE SCALE GENOMIC DNA]</scope>
    <source>
        <strain evidence="1">180601</strain>
        <tissue evidence="1">Whole Body</tissue>
    </source>
</reference>
<comment type="caution">
    <text evidence="1">The sequence shown here is derived from an EMBL/GenBank/DDBJ whole genome shotgun (WGS) entry which is preliminary data.</text>
</comment>
<dbReference type="Pfam" id="PF24664">
    <property type="entry name" value="Monjiviricetes_fusion"/>
    <property type="match status" value="1"/>
</dbReference>
<keyword evidence="1" id="KW-0548">Nucleotidyltransferase</keyword>